<dbReference type="Gene3D" id="3.40.50.300">
    <property type="entry name" value="P-loop containing nucleotide triphosphate hydrolases"/>
    <property type="match status" value="1"/>
</dbReference>
<evidence type="ECO:0000256" key="6">
    <source>
        <dbReference type="ARBA" id="ARBA00022989"/>
    </source>
</evidence>
<dbReference type="PANTHER" id="PTHR24221">
    <property type="entry name" value="ATP-BINDING CASSETTE SUB-FAMILY B"/>
    <property type="match status" value="1"/>
</dbReference>
<dbReference type="EMBL" id="MU251362">
    <property type="protein sequence ID" value="KAG9239021.1"/>
    <property type="molecule type" value="Genomic_DNA"/>
</dbReference>
<protein>
    <submittedName>
        <fullName evidence="13">Heavy metal tolerance protein</fullName>
    </submittedName>
</protein>
<dbReference type="OrthoDB" id="6500128at2759"/>
<evidence type="ECO:0000256" key="3">
    <source>
        <dbReference type="ARBA" id="ARBA00022692"/>
    </source>
</evidence>
<dbReference type="FunFam" id="3.40.50.300:FF:000186">
    <property type="entry name" value="ATP-binding cassette sub-family B member 7, mitochondrial"/>
    <property type="match status" value="1"/>
</dbReference>
<feature type="transmembrane region" description="Helical" evidence="10">
    <location>
        <begin position="164"/>
        <end position="183"/>
    </location>
</feature>
<evidence type="ECO:0000256" key="9">
    <source>
        <dbReference type="SAM" id="MobiDB-lite"/>
    </source>
</evidence>
<evidence type="ECO:0000256" key="2">
    <source>
        <dbReference type="ARBA" id="ARBA00022448"/>
    </source>
</evidence>
<proteinExistence type="inferred from homology"/>
<evidence type="ECO:0000256" key="7">
    <source>
        <dbReference type="ARBA" id="ARBA00023136"/>
    </source>
</evidence>
<keyword evidence="14" id="KW-1185">Reference proteome</keyword>
<feature type="transmembrane region" description="Helical" evidence="10">
    <location>
        <begin position="389"/>
        <end position="411"/>
    </location>
</feature>
<feature type="domain" description="ABC transmembrane type-1" evidence="12">
    <location>
        <begin position="349"/>
        <end position="637"/>
    </location>
</feature>
<dbReference type="PANTHER" id="PTHR24221:SF651">
    <property type="entry name" value="HEAVY METAL TOLERANCE PROTEIN"/>
    <property type="match status" value="1"/>
</dbReference>
<accession>A0A9P7YSV9</accession>
<dbReference type="AlphaFoldDB" id="A0A9P7YSV9"/>
<dbReference type="SMART" id="SM00382">
    <property type="entry name" value="AAA"/>
    <property type="match status" value="1"/>
</dbReference>
<evidence type="ECO:0000256" key="4">
    <source>
        <dbReference type="ARBA" id="ARBA00022741"/>
    </source>
</evidence>
<dbReference type="PROSITE" id="PS00211">
    <property type="entry name" value="ABC_TRANSPORTER_1"/>
    <property type="match status" value="1"/>
</dbReference>
<evidence type="ECO:0000313" key="13">
    <source>
        <dbReference type="EMBL" id="KAG9239021.1"/>
    </source>
</evidence>
<feature type="region of interest" description="Disordered" evidence="9">
    <location>
        <begin position="282"/>
        <end position="302"/>
    </location>
</feature>
<dbReference type="PROSITE" id="PS50893">
    <property type="entry name" value="ABC_TRANSPORTER_2"/>
    <property type="match status" value="1"/>
</dbReference>
<keyword evidence="7 10" id="KW-0472">Membrane</keyword>
<dbReference type="GO" id="GO:0016887">
    <property type="term" value="F:ATP hydrolysis activity"/>
    <property type="evidence" value="ECO:0007669"/>
    <property type="project" value="InterPro"/>
</dbReference>
<feature type="transmembrane region" description="Helical" evidence="10">
    <location>
        <begin position="494"/>
        <end position="513"/>
    </location>
</feature>
<keyword evidence="5" id="KW-0067">ATP-binding</keyword>
<dbReference type="InterPro" id="IPR003593">
    <property type="entry name" value="AAA+_ATPase"/>
</dbReference>
<reference evidence="13" key="1">
    <citation type="journal article" date="2021" name="IMA Fungus">
        <title>Genomic characterization of three marine fungi, including Emericellopsis atlantica sp. nov. with signatures of a generalist lifestyle and marine biomass degradation.</title>
        <authorList>
            <person name="Hagestad O.C."/>
            <person name="Hou L."/>
            <person name="Andersen J.H."/>
            <person name="Hansen E.H."/>
            <person name="Altermark B."/>
            <person name="Li C."/>
            <person name="Kuhnert E."/>
            <person name="Cox R.J."/>
            <person name="Crous P.W."/>
            <person name="Spatafora J.W."/>
            <person name="Lail K."/>
            <person name="Amirebrahimi M."/>
            <person name="Lipzen A."/>
            <person name="Pangilinan J."/>
            <person name="Andreopoulos W."/>
            <person name="Hayes R.D."/>
            <person name="Ng V."/>
            <person name="Grigoriev I.V."/>
            <person name="Jackson S.A."/>
            <person name="Sutton T.D.S."/>
            <person name="Dobson A.D.W."/>
            <person name="Rama T."/>
        </authorList>
    </citation>
    <scope>NUCLEOTIDE SEQUENCE</scope>
    <source>
        <strain evidence="13">TRa018bII</strain>
    </source>
</reference>
<dbReference type="InterPro" id="IPR011527">
    <property type="entry name" value="ABC1_TM_dom"/>
</dbReference>
<dbReference type="InterPro" id="IPR039421">
    <property type="entry name" value="Type_1_exporter"/>
</dbReference>
<evidence type="ECO:0000259" key="12">
    <source>
        <dbReference type="PROSITE" id="PS50929"/>
    </source>
</evidence>
<dbReference type="Proteomes" id="UP000824998">
    <property type="component" value="Unassembled WGS sequence"/>
</dbReference>
<feature type="transmembrane region" description="Helical" evidence="10">
    <location>
        <begin position="210"/>
        <end position="233"/>
    </location>
</feature>
<dbReference type="InterPro" id="IPR017871">
    <property type="entry name" value="ABC_transporter-like_CS"/>
</dbReference>
<keyword evidence="3 10" id="KW-0812">Transmembrane</keyword>
<dbReference type="InterPro" id="IPR036640">
    <property type="entry name" value="ABC1_TM_sf"/>
</dbReference>
<feature type="domain" description="ABC transporter" evidence="11">
    <location>
        <begin position="671"/>
        <end position="905"/>
    </location>
</feature>
<feature type="transmembrane region" description="Helical" evidence="10">
    <location>
        <begin position="468"/>
        <end position="488"/>
    </location>
</feature>
<evidence type="ECO:0000259" key="11">
    <source>
        <dbReference type="PROSITE" id="PS50893"/>
    </source>
</evidence>
<dbReference type="InterPro" id="IPR003439">
    <property type="entry name" value="ABC_transporter-like_ATP-bd"/>
</dbReference>
<comment type="similarity">
    <text evidence="8">Belongs to the ABC transporter superfamily. ABCB family. Heavy Metal importer (TC 3.A.1.210) subfamily.</text>
</comment>
<feature type="region of interest" description="Disordered" evidence="9">
    <location>
        <begin position="930"/>
        <end position="965"/>
    </location>
</feature>
<evidence type="ECO:0000256" key="8">
    <source>
        <dbReference type="ARBA" id="ARBA00024363"/>
    </source>
</evidence>
<comment type="caution">
    <text evidence="13">The sequence shown here is derived from an EMBL/GenBank/DDBJ whole genome shotgun (WGS) entry which is preliminary data.</text>
</comment>
<dbReference type="SUPFAM" id="SSF90123">
    <property type="entry name" value="ABC transporter transmembrane region"/>
    <property type="match status" value="1"/>
</dbReference>
<keyword evidence="6 10" id="KW-1133">Transmembrane helix</keyword>
<gene>
    <name evidence="13" type="ORF">BJ875DRAFT_261369</name>
</gene>
<dbReference type="GO" id="GO:0005524">
    <property type="term" value="F:ATP binding"/>
    <property type="evidence" value="ECO:0007669"/>
    <property type="project" value="UniProtKB-KW"/>
</dbReference>
<keyword evidence="2" id="KW-0813">Transport</keyword>
<dbReference type="FunFam" id="1.20.1560.10:FF:000050">
    <property type="entry name" value="Vacuolar ABC heavy metal transporter (Hmt1)"/>
    <property type="match status" value="1"/>
</dbReference>
<dbReference type="InterPro" id="IPR027417">
    <property type="entry name" value="P-loop_NTPase"/>
</dbReference>
<comment type="subcellular location">
    <subcellularLocation>
        <location evidence="1">Membrane</location>
        <topology evidence="1">Multi-pass membrane protein</topology>
    </subcellularLocation>
</comment>
<name>A0A9P7YSV9_9HELO</name>
<dbReference type="CDD" id="cd18583">
    <property type="entry name" value="ABC_6TM_HMT1"/>
    <property type="match status" value="1"/>
</dbReference>
<evidence type="ECO:0000256" key="10">
    <source>
        <dbReference type="SAM" id="Phobius"/>
    </source>
</evidence>
<dbReference type="SUPFAM" id="SSF52540">
    <property type="entry name" value="P-loop containing nucleoside triphosphate hydrolases"/>
    <property type="match status" value="1"/>
</dbReference>
<feature type="transmembrane region" description="Helical" evidence="10">
    <location>
        <begin position="30"/>
        <end position="50"/>
    </location>
</feature>
<dbReference type="GO" id="GO:0000041">
    <property type="term" value="P:transition metal ion transport"/>
    <property type="evidence" value="ECO:0007669"/>
    <property type="project" value="UniProtKB-ARBA"/>
</dbReference>
<dbReference type="PROSITE" id="PS50929">
    <property type="entry name" value="ABC_TM1F"/>
    <property type="match status" value="1"/>
</dbReference>
<evidence type="ECO:0000256" key="5">
    <source>
        <dbReference type="ARBA" id="ARBA00022840"/>
    </source>
</evidence>
<feature type="transmembrane region" description="Helical" evidence="10">
    <location>
        <begin position="584"/>
        <end position="605"/>
    </location>
</feature>
<sequence>MAGEEVERSSQLRPNATTTGTGPLLDTLHFYYMVVMFVVFLVAFVVNSILTSEAPIKYEGNVRLGPGGKPLPRSARRYKEARQRREKLQDFSPGRKSLFQYLSAALLFTFIASGANIVVHALSEPNAWAGTGSAIYVLGASFFYGIIQISLFDSTPSPSIPHQITWVVSLVAEIVILAVTISFDTSQHENVNSLSMTSSITYHDLTKWEIMDICIDTARILILIFLIIFYVIFSLDRMYRSAHNTDSHDETTPLLINGHANGNGHVQGNGSIGNGAVTVPVSEDGGTTDGAQTGNGTPAGRRSLDGEIPAFYKPKKLPSVSWWEYLRGYTLFFPYLWPSRSVRLQMVVLFCIALMIMQRLVNIAVPLQIGKVTNKLSSGETGENPSMPWSSILLLIMLKFLQGNSGILGAIRSILWIPISQYAFQALATASFEHVHGLSLDFHLDKRTGEVVSALNKGNAINNFLEQITFQVLPMVVDLGVAVVYFGIAFDAYYALIVSIITFSYLYLTIRLARWRSESRRAMTNLNREEEAMKSDSLGSYETVKYFNAENYEFTRYRNAINAFQTMEYKVIVSLNTLNISQNMVFMVGLLCTSLLSAYQVTIGLREVGDFVTLLTYMAQLQQPLNFFGTFYRSVQSAMISGERLLELFKEQPTVVDDPNATPMPACEGQISFQDVKFSYDNRRPALEGLTFTCRPGTTTAFVGESGGGKSTVFRLLFRFYNAQDGSIQVDSRDIKDITVDSLRRHIGVVPQDTILFNETLMYNLKYANQDASVADVHTACKAASIHDKIMNFPDGYDTRVGERGLRLSGGEKQRVAIARTILKNPRIIMLDEATAALDTDTEQNIQEALQTLSHGRTMLVIAHRLSTITGADQIVVIHAGKVAEVGSHQDLLQMKGRYHSMWRKQIRAEQAAEKASLAVAKANRLRDALARPGSSCHEGSPTEDLSENETDTRSGTKADAPSLA</sequence>
<feature type="transmembrane region" description="Helical" evidence="10">
    <location>
        <begin position="134"/>
        <end position="152"/>
    </location>
</feature>
<dbReference type="Gene3D" id="1.20.1560.10">
    <property type="entry name" value="ABC transporter type 1, transmembrane domain"/>
    <property type="match status" value="1"/>
</dbReference>
<keyword evidence="4" id="KW-0547">Nucleotide-binding</keyword>
<dbReference type="Pfam" id="PF00005">
    <property type="entry name" value="ABC_tran"/>
    <property type="match status" value="1"/>
</dbReference>
<organism evidence="13 14">
    <name type="scientific">Amylocarpus encephaloides</name>
    <dbReference type="NCBI Taxonomy" id="45428"/>
    <lineage>
        <taxon>Eukaryota</taxon>
        <taxon>Fungi</taxon>
        <taxon>Dikarya</taxon>
        <taxon>Ascomycota</taxon>
        <taxon>Pezizomycotina</taxon>
        <taxon>Leotiomycetes</taxon>
        <taxon>Helotiales</taxon>
        <taxon>Helotiales incertae sedis</taxon>
        <taxon>Amylocarpus</taxon>
    </lineage>
</organism>
<dbReference type="GO" id="GO:0140359">
    <property type="term" value="F:ABC-type transporter activity"/>
    <property type="evidence" value="ECO:0007669"/>
    <property type="project" value="InterPro"/>
</dbReference>
<evidence type="ECO:0000256" key="1">
    <source>
        <dbReference type="ARBA" id="ARBA00004141"/>
    </source>
</evidence>
<dbReference type="GO" id="GO:0005774">
    <property type="term" value="C:vacuolar membrane"/>
    <property type="evidence" value="ECO:0007669"/>
    <property type="project" value="TreeGrafter"/>
</dbReference>
<feature type="transmembrane region" description="Helical" evidence="10">
    <location>
        <begin position="98"/>
        <end position="122"/>
    </location>
</feature>
<feature type="transmembrane region" description="Helical" evidence="10">
    <location>
        <begin position="347"/>
        <end position="369"/>
    </location>
</feature>
<evidence type="ECO:0000313" key="14">
    <source>
        <dbReference type="Proteomes" id="UP000824998"/>
    </source>
</evidence>
<dbReference type="Pfam" id="PF00664">
    <property type="entry name" value="ABC_membrane"/>
    <property type="match status" value="1"/>
</dbReference>